<sequence>MAKPNPRVSKDPQLRPVARNTRGILGDVIRRKVVDLGLMRALLRAADPTDERVEPQPPTPTLPVPGDEIPLSIEEVAAAFRGRSVTSLPWIRQAAAVLDAWQMPMTAEEIERLLAGFTSHREKLGPRNGPGRSDLFVTGNDGRLTLNPLAPGLIATRRAIRGLPQPVLVQPAQRTAREQGSAIRRVEFDPEAQRNAEIARSSRRAVLSAVPSAEDPQAVALLDVGQRSIRAFIGRDVAELAGLLERFDVIAGLDIRDTLRALGFDAGRCRVVDLKPPQKSRRLNRAGRTLQITSELLIAGTTRIRRPFGDPEKVARYLSEGDHQRLARRLESDVKALHAFYQYGVLHGAVRLRWGFVDDALATDWALPGDASLHQQLKRAREKDETVDLVVGAAPGWADPWWRAQRVRVVDISFREVVLTRDEAGLALPILRDEIQAIRLAPEETEQWGWHGRQGRARWSVIQERW</sequence>
<evidence type="ECO:0000313" key="3">
    <source>
        <dbReference type="Proteomes" id="UP000295497"/>
    </source>
</evidence>
<evidence type="ECO:0000256" key="1">
    <source>
        <dbReference type="SAM" id="MobiDB-lite"/>
    </source>
</evidence>
<feature type="region of interest" description="Disordered" evidence="1">
    <location>
        <begin position="47"/>
        <end position="67"/>
    </location>
</feature>
<dbReference type="AlphaFoldDB" id="A0A4P2QPT3"/>
<organism evidence="2 3">
    <name type="scientific">Sorangium cellulosum</name>
    <name type="common">Polyangium cellulosum</name>
    <dbReference type="NCBI Taxonomy" id="56"/>
    <lineage>
        <taxon>Bacteria</taxon>
        <taxon>Pseudomonadati</taxon>
        <taxon>Myxococcota</taxon>
        <taxon>Polyangia</taxon>
        <taxon>Polyangiales</taxon>
        <taxon>Polyangiaceae</taxon>
        <taxon>Sorangium</taxon>
    </lineage>
</organism>
<reference evidence="2 3" key="1">
    <citation type="submission" date="2015-09" db="EMBL/GenBank/DDBJ databases">
        <title>Sorangium comparison.</title>
        <authorList>
            <person name="Zaburannyi N."/>
            <person name="Bunk B."/>
            <person name="Overmann J."/>
            <person name="Mueller R."/>
        </authorList>
    </citation>
    <scope>NUCLEOTIDE SEQUENCE [LARGE SCALE GENOMIC DNA]</scope>
    <source>
        <strain evidence="2 3">So ce836</strain>
    </source>
</reference>
<name>A0A4P2QPT3_SORCE</name>
<dbReference type="Proteomes" id="UP000295497">
    <property type="component" value="Chromosome"/>
</dbReference>
<dbReference type="EMBL" id="CP012672">
    <property type="protein sequence ID" value="AUX31958.1"/>
    <property type="molecule type" value="Genomic_DNA"/>
</dbReference>
<accession>A0A4P2QPT3</accession>
<evidence type="ECO:0000313" key="2">
    <source>
        <dbReference type="EMBL" id="AUX31958.1"/>
    </source>
</evidence>
<protein>
    <submittedName>
        <fullName evidence="2">Uncharacterized protein</fullName>
    </submittedName>
</protein>
<proteinExistence type="predicted"/>
<gene>
    <name evidence="2" type="ORF">SOCE836_040940</name>
</gene>